<feature type="chain" id="PRO_5040351973" description="Peptidase M1 membrane alanine aminopeptidase domain-containing protein" evidence="1">
    <location>
        <begin position="22"/>
        <end position="607"/>
    </location>
</feature>
<dbReference type="GO" id="GO:0008270">
    <property type="term" value="F:zinc ion binding"/>
    <property type="evidence" value="ECO:0007669"/>
    <property type="project" value="InterPro"/>
</dbReference>
<protein>
    <recommendedName>
        <fullName evidence="2">Peptidase M1 membrane alanine aminopeptidase domain-containing protein</fullName>
    </recommendedName>
</protein>
<dbReference type="Proteomes" id="UP001107960">
    <property type="component" value="Unassembled WGS sequence"/>
</dbReference>
<dbReference type="SUPFAM" id="SSF55486">
    <property type="entry name" value="Metalloproteases ('zincins'), catalytic domain"/>
    <property type="match status" value="1"/>
</dbReference>
<accession>A0A9Q3UZ66</accession>
<dbReference type="EMBL" id="JAJJML010000001">
    <property type="protein sequence ID" value="MCC9036151.1"/>
    <property type="molecule type" value="Genomic_DNA"/>
</dbReference>
<dbReference type="Gene3D" id="1.10.390.10">
    <property type="entry name" value="Neutral Protease Domain 2"/>
    <property type="match status" value="1"/>
</dbReference>
<sequence length="607" mass="69230">MKIFFLVTFAFAILSGQLSFAQSRKASLSTAIQECNYTFEKGTADEIKSRFPLVEQQKLILAMLKGKYERKPGLSKVLKLDKDSALVLLTGTFIIGNSGEETDYSNTYSGVYVFKPMNGIWSMVQKLPIDRMNKILEQRMAVKIIPDGRELIITDTINIRTEEIYGILFALNHNAKIKNVLLNQRKVSSIFDGGVLWIKSRTKKDDQLILSYSLKVDQDKKNDNSGYFDANFGHVRDQFYWHPFFNFSSSNDLAKFSIKLTIPSTYQVATSLPQTDKVIGSERVVMAKSSYSTFALSLYYDKEWKKHSFLKGSYRLDLFGNDNFKPVPDSLFNNFLKTYDFLSERFGKPKGDYLSIVQNRSKDFPIWLNRSNDMIVAGSQGSFLIKGKGENPLAPFGHEVAHAWTRPIGPATNFLREGWASFAEVCFLENTYDDTTAQRFMANYKAIYLNNGFDGKASLWADDSNGGVSYYKGVWVFYMLREQLGKDVFYKGLKAFIQSDEPMTIDLFVRKLGEASGRNLHPTIDPWIKSSSIPKLNNELEGDQFIVTQTGDIFNFPLEVRFILNDGRTILQTFDILQKKQSFKLDGLSKQTIKSLQLDPFNKLLIK</sequence>
<evidence type="ECO:0000313" key="4">
    <source>
        <dbReference type="EMBL" id="MCC9036151.1"/>
    </source>
</evidence>
<evidence type="ECO:0000259" key="2">
    <source>
        <dbReference type="Pfam" id="PF01433"/>
    </source>
</evidence>
<dbReference type="GO" id="GO:0008237">
    <property type="term" value="F:metallopeptidase activity"/>
    <property type="evidence" value="ECO:0007669"/>
    <property type="project" value="InterPro"/>
</dbReference>
<dbReference type="Pfam" id="PF01433">
    <property type="entry name" value="Peptidase_M1"/>
    <property type="match status" value="1"/>
</dbReference>
<dbReference type="InterPro" id="IPR014782">
    <property type="entry name" value="Peptidase_M1_dom"/>
</dbReference>
<reference evidence="5" key="2">
    <citation type="submission" date="2023-07" db="EMBL/GenBank/DDBJ databases">
        <title>Description of novel Chryseobacterium sp. strain C-2.</title>
        <authorList>
            <person name="Saticioglu I.B."/>
        </authorList>
    </citation>
    <scope>NUCLEOTIDE SEQUENCE [LARGE SCALE GENOMIC DNA]</scope>
    <source>
        <strain evidence="5">C-2</strain>
    </source>
</reference>
<evidence type="ECO:0000313" key="5">
    <source>
        <dbReference type="Proteomes" id="UP000603715"/>
    </source>
</evidence>
<gene>
    <name evidence="3" type="ORF">IEW27_01755</name>
    <name evidence="4" type="ORF">LNP80_18180</name>
</gene>
<dbReference type="EMBL" id="JACXXP010000001">
    <property type="protein sequence ID" value="MBD3903322.1"/>
    <property type="molecule type" value="Genomic_DNA"/>
</dbReference>
<evidence type="ECO:0000313" key="3">
    <source>
        <dbReference type="EMBL" id="MBD3903322.1"/>
    </source>
</evidence>
<keyword evidence="5" id="KW-1185">Reference proteome</keyword>
<organism evidence="4 6">
    <name type="scientific">Chryseobacterium muglaense</name>
    <dbReference type="NCBI Taxonomy" id="2893752"/>
    <lineage>
        <taxon>Bacteria</taxon>
        <taxon>Pseudomonadati</taxon>
        <taxon>Bacteroidota</taxon>
        <taxon>Flavobacteriia</taxon>
        <taxon>Flavobacteriales</taxon>
        <taxon>Weeksellaceae</taxon>
        <taxon>Chryseobacterium group</taxon>
        <taxon>Chryseobacterium</taxon>
    </lineage>
</organism>
<dbReference type="Proteomes" id="UP000603715">
    <property type="component" value="Unassembled WGS sequence"/>
</dbReference>
<reference evidence="3" key="3">
    <citation type="submission" date="2024-05" db="EMBL/GenBank/DDBJ databases">
        <title>Description of novel Chryseobacterium sp. strain C-2.</title>
        <authorList>
            <person name="Saticioglu I.B."/>
        </authorList>
    </citation>
    <scope>NUCLEOTIDE SEQUENCE</scope>
    <source>
        <strain evidence="3">C-2</strain>
    </source>
</reference>
<proteinExistence type="predicted"/>
<dbReference type="AlphaFoldDB" id="A0A9Q3UZ66"/>
<feature type="domain" description="Peptidase M1 membrane alanine aminopeptidase" evidence="2">
    <location>
        <begin position="398"/>
        <end position="527"/>
    </location>
</feature>
<name>A0A9Q3UZ66_9FLAO</name>
<evidence type="ECO:0000256" key="1">
    <source>
        <dbReference type="SAM" id="SignalP"/>
    </source>
</evidence>
<feature type="signal peptide" evidence="1">
    <location>
        <begin position="1"/>
        <end position="21"/>
    </location>
</feature>
<dbReference type="InterPro" id="IPR027268">
    <property type="entry name" value="Peptidase_M4/M1_CTD_sf"/>
</dbReference>
<dbReference type="RefSeq" id="WP_191177958.1">
    <property type="nucleotide sequence ID" value="NZ_JACXXP010000001.1"/>
</dbReference>
<keyword evidence="1" id="KW-0732">Signal</keyword>
<evidence type="ECO:0000313" key="6">
    <source>
        <dbReference type="Proteomes" id="UP001107960"/>
    </source>
</evidence>
<comment type="caution">
    <text evidence="4">The sequence shown here is derived from an EMBL/GenBank/DDBJ whole genome shotgun (WGS) entry which is preliminary data.</text>
</comment>
<reference evidence="4" key="1">
    <citation type="submission" date="2021-11" db="EMBL/GenBank/DDBJ databases">
        <title>Description of novel Chryseobacterium species.</title>
        <authorList>
            <person name="Saticioglu I.B."/>
            <person name="Ay H."/>
            <person name="Altun S."/>
            <person name="Duman M."/>
        </authorList>
    </citation>
    <scope>NUCLEOTIDE SEQUENCE</scope>
    <source>
        <strain evidence="4">C-39</strain>
    </source>
</reference>